<keyword evidence="5" id="KW-1015">Disulfide bond</keyword>
<feature type="region of interest" description="Disordered" evidence="7">
    <location>
        <begin position="726"/>
        <end position="757"/>
    </location>
</feature>
<feature type="region of interest" description="Disordered" evidence="7">
    <location>
        <begin position="1280"/>
        <end position="1300"/>
    </location>
</feature>
<evidence type="ECO:0000259" key="8">
    <source>
        <dbReference type="PROSITE" id="PS51041"/>
    </source>
</evidence>
<dbReference type="InterPro" id="IPR011489">
    <property type="entry name" value="EMI_domain"/>
</dbReference>
<feature type="compositionally biased region" description="Basic and acidic residues" evidence="7">
    <location>
        <begin position="1285"/>
        <end position="1300"/>
    </location>
</feature>
<evidence type="ECO:0000256" key="2">
    <source>
        <dbReference type="ARBA" id="ARBA00022525"/>
    </source>
</evidence>
<evidence type="ECO:0000256" key="6">
    <source>
        <dbReference type="SAM" id="Coils"/>
    </source>
</evidence>
<dbReference type="GO" id="GO:0005576">
    <property type="term" value="C:extracellular region"/>
    <property type="evidence" value="ECO:0007669"/>
    <property type="project" value="UniProtKB-SubCell"/>
</dbReference>
<keyword evidence="10" id="KW-1185">Reference proteome</keyword>
<comment type="subcellular location">
    <subcellularLocation>
        <location evidence="1">Secreted</location>
        <location evidence="1">Extracellular space</location>
        <location evidence="1">Extracellular matrix</location>
    </subcellularLocation>
</comment>
<keyword evidence="2" id="KW-0964">Secreted</keyword>
<feature type="coiled-coil region" evidence="6">
    <location>
        <begin position="649"/>
        <end position="725"/>
    </location>
</feature>
<organism evidence="9 10">
    <name type="scientific">Crenichthys baileyi</name>
    <name type="common">White River springfish</name>
    <dbReference type="NCBI Taxonomy" id="28760"/>
    <lineage>
        <taxon>Eukaryota</taxon>
        <taxon>Metazoa</taxon>
        <taxon>Chordata</taxon>
        <taxon>Craniata</taxon>
        <taxon>Vertebrata</taxon>
        <taxon>Euteleostomi</taxon>
        <taxon>Actinopterygii</taxon>
        <taxon>Neopterygii</taxon>
        <taxon>Teleostei</taxon>
        <taxon>Neoteleostei</taxon>
        <taxon>Acanthomorphata</taxon>
        <taxon>Ovalentaria</taxon>
        <taxon>Atherinomorphae</taxon>
        <taxon>Cyprinodontiformes</taxon>
        <taxon>Goodeidae</taxon>
        <taxon>Crenichthys</taxon>
    </lineage>
</organism>
<evidence type="ECO:0000256" key="1">
    <source>
        <dbReference type="ARBA" id="ARBA00004498"/>
    </source>
</evidence>
<dbReference type="PANTHER" id="PTHR15427:SF1">
    <property type="entry name" value="EMILIN-1"/>
    <property type="match status" value="1"/>
</dbReference>
<accession>A0AAV9QRS2</accession>
<keyword evidence="4" id="KW-0732">Signal</keyword>
<dbReference type="PANTHER" id="PTHR15427">
    <property type="entry name" value="EMILIN ELASTIN MICROFIBRIL INTERFACE-LOCATED PROTEIN ELASTIN MICROFIBRIL INTERFACER"/>
    <property type="match status" value="1"/>
</dbReference>
<dbReference type="InterPro" id="IPR050392">
    <property type="entry name" value="Collagen/C1q_domain"/>
</dbReference>
<feature type="compositionally biased region" description="Gly residues" evidence="7">
    <location>
        <begin position="505"/>
        <end position="517"/>
    </location>
</feature>
<feature type="compositionally biased region" description="Gly residues" evidence="7">
    <location>
        <begin position="891"/>
        <end position="901"/>
    </location>
</feature>
<sequence length="1398" mass="154066">MSWKLHQNQCTVWANKNYSSQRKQHDVFSSTAERGGVRTESDLGLNLPVVPSFCSVLIETEIVVTSSSVEKEPCFTTPCLRTLSQNPVSESRLRAPSQTPLSQNLVSDPLSQNLVPEPCLRTPSQNPLSQNPVSEPCLRISSPSPVSDSPVSEPRLRTPCLRISSQSPVSEPRLRTLCLRILSQNPVSEPHLRSPRLRTPSQNLVSEPCLRTPSQNLPSQNPVSERAVSESRLRTVSQNPVSEPCLRIPSRTPRLRTPCSQNCVSEPCLRTPSQNLVSEPCLRTLSQNPISEPPVSECPVSELRLRTLSQNPVSEPRLRTPSQNPVSEPHLRTPCLRIAFPNPVSEPRLRTPSQNPPSQNALSQNCVSEPCLRTPSQNPISEPPSQNALSQNCVSEPCLRTSSQNPLPSEGFLLLNWCAFVLTKTVSCVIEDGVETYVKPDYHPCSWGSGQCSRVVVYRTYMRPRYKVAYKTVTEMEWKCCHGYSGADCTIGPPGGAGTHVSNGVGTGSALGTGQNGGRQDREEIRKLEEKIQRLTEKLQDFQSTMNEHFRHEPVKPGKNPADAAPPEIKETIHSIQTKLDQLDNRTKAHDKTLVSINNHLVNGKGNELDGDVSGGGLSGEKLNSLKDNILKELESRVLLSCSSCQAGVEDLRRQQQEDQERILALEKQLNAADVRYQQDIERLQQEVQRSQRCCNLIGDLQSRIGDAENKISSASENVNVLLKRLEPSRTGGTNNGGESKGGGLAGGEGSKEGGVTDEGLRNLLDLELHINSSVHRTEQICSYLEKDLKDYVHKKLDDLRTVFSDRFDDRTFRIEDVELEVEQVQRELVDHDKRLSELENSTFEMSRRMDECGCRGHEGGGGGVGGAGEAEGGVVGTSGGKGGAGDDGRGIFGTGGGAEGEGSREGELSGGRENTTKKSLEWRVIANEGQIRHFNTRLKDLSVSGDSLHDRVLDLSHDVRAIKSLTGDHGEHFNRIVMEVEMLGQDCELCGKVEEEFQRLKNQSQDLSRIQEGLQNMQNQISLIQTRLDSEGGGCDRICLLLQDDVHSLRDDVTRCTERCRTSSDTFTGDGSSSTGVPGTGGYGSSLEAEKPLDGHSVIGGSFNNMQLKTLQGELIEIIFTFSSINDTLKGLEHTVQKHGSVITDLGNTKDKIISELDKMQQEVTEHIQESQERLERMDRDIRRFESMVVVEVGDCRRSGDGLEKRLSKLEGVCGRLDSVSDSIYKVKEGLNHHVSGLWTHISGLNQSVIQHGGILDVIQKSQDDIHRRMKNLNSSLNQASEELQERRASLGSKAPRDPLDLLDEKETLAPEVFQVTGQTKSGSSGSRHPHEDHYIEAYDVTRCGGAGVPPWSQAWGRDSSESAWWLGCSSQDPAKPSPNERHEAIPQWAHHLQGEP</sequence>
<feature type="region of interest" description="Disordered" evidence="7">
    <location>
        <begin position="1370"/>
        <end position="1398"/>
    </location>
</feature>
<feature type="region of interest" description="Disordered" evidence="7">
    <location>
        <begin position="87"/>
        <end position="159"/>
    </location>
</feature>
<feature type="compositionally biased region" description="Low complexity" evidence="7">
    <location>
        <begin position="1064"/>
        <end position="1078"/>
    </location>
</feature>
<dbReference type="Gene3D" id="1.10.287.1490">
    <property type="match status" value="1"/>
</dbReference>
<evidence type="ECO:0000256" key="5">
    <source>
        <dbReference type="ARBA" id="ARBA00023157"/>
    </source>
</evidence>
<evidence type="ECO:0000256" key="4">
    <source>
        <dbReference type="ARBA" id="ARBA00022729"/>
    </source>
</evidence>
<feature type="coiled-coil region" evidence="6">
    <location>
        <begin position="991"/>
        <end position="1021"/>
    </location>
</feature>
<evidence type="ECO:0000313" key="10">
    <source>
        <dbReference type="Proteomes" id="UP001311232"/>
    </source>
</evidence>
<feature type="region of interest" description="Disordered" evidence="7">
    <location>
        <begin position="309"/>
        <end position="330"/>
    </location>
</feature>
<evidence type="ECO:0000256" key="3">
    <source>
        <dbReference type="ARBA" id="ARBA00022530"/>
    </source>
</evidence>
<feature type="region of interest" description="Disordered" evidence="7">
    <location>
        <begin position="861"/>
        <end position="916"/>
    </location>
</feature>
<feature type="coiled-coil region" evidence="6">
    <location>
        <begin position="1144"/>
        <end position="1189"/>
    </location>
</feature>
<feature type="compositionally biased region" description="Polar residues" evidence="7">
    <location>
        <begin position="122"/>
        <end position="133"/>
    </location>
</feature>
<keyword evidence="3" id="KW-0272">Extracellular matrix</keyword>
<feature type="coiled-coil region" evidence="6">
    <location>
        <begin position="815"/>
        <end position="842"/>
    </location>
</feature>
<gene>
    <name evidence="9" type="ORF">CRENBAI_025281</name>
</gene>
<feature type="domain" description="EMI" evidence="8">
    <location>
        <begin position="414"/>
        <end position="491"/>
    </location>
</feature>
<feature type="region of interest" description="Disordered" evidence="7">
    <location>
        <begin position="188"/>
        <end position="235"/>
    </location>
</feature>
<comment type="caution">
    <text evidence="9">The sequence shown here is derived from an EMBL/GenBank/DDBJ whole genome shotgun (WGS) entry which is preliminary data.</text>
</comment>
<name>A0AAV9QRS2_9TELE</name>
<dbReference type="EMBL" id="JAHHUM010002961">
    <property type="protein sequence ID" value="KAK5599149.1"/>
    <property type="molecule type" value="Genomic_DNA"/>
</dbReference>
<dbReference type="Pfam" id="PF07546">
    <property type="entry name" value="EMI"/>
    <property type="match status" value="1"/>
</dbReference>
<protein>
    <recommendedName>
        <fullName evidence="8">EMI domain-containing protein</fullName>
    </recommendedName>
</protein>
<evidence type="ECO:0000313" key="9">
    <source>
        <dbReference type="EMBL" id="KAK5599149.1"/>
    </source>
</evidence>
<reference evidence="9 10" key="1">
    <citation type="submission" date="2021-06" db="EMBL/GenBank/DDBJ databases">
        <authorList>
            <person name="Palmer J.M."/>
        </authorList>
    </citation>
    <scope>NUCLEOTIDE SEQUENCE [LARGE SCALE GENOMIC DNA]</scope>
    <source>
        <strain evidence="9 10">MEX-2019</strain>
        <tissue evidence="9">Muscle</tissue>
    </source>
</reference>
<dbReference type="PROSITE" id="PS51041">
    <property type="entry name" value="EMI"/>
    <property type="match status" value="1"/>
</dbReference>
<feature type="compositionally biased region" description="Polar residues" evidence="7">
    <location>
        <begin position="212"/>
        <end position="223"/>
    </location>
</feature>
<feature type="region of interest" description="Disordered" evidence="7">
    <location>
        <begin position="1063"/>
        <end position="1090"/>
    </location>
</feature>
<feature type="compositionally biased region" description="Gly residues" evidence="7">
    <location>
        <begin position="734"/>
        <end position="749"/>
    </location>
</feature>
<dbReference type="Proteomes" id="UP001311232">
    <property type="component" value="Unassembled WGS sequence"/>
</dbReference>
<feature type="region of interest" description="Disordered" evidence="7">
    <location>
        <begin position="500"/>
        <end position="522"/>
    </location>
</feature>
<keyword evidence="6" id="KW-0175">Coiled coil</keyword>
<evidence type="ECO:0000256" key="7">
    <source>
        <dbReference type="SAM" id="MobiDB-lite"/>
    </source>
</evidence>
<proteinExistence type="predicted"/>
<feature type="compositionally biased region" description="Polar residues" evidence="7">
    <location>
        <begin position="96"/>
        <end position="114"/>
    </location>
</feature>
<feature type="compositionally biased region" description="Gly residues" evidence="7">
    <location>
        <begin position="861"/>
        <end position="884"/>
    </location>
</feature>
<feature type="compositionally biased region" description="Low complexity" evidence="7">
    <location>
        <begin position="141"/>
        <end position="153"/>
    </location>
</feature>